<dbReference type="EMBL" id="AL445563">
    <property type="protein sequence ID" value="CAC13407.1"/>
    <property type="molecule type" value="Genomic_DNA"/>
</dbReference>
<proteinExistence type="predicted"/>
<organism evidence="3">
    <name type="scientific">Mycoplasmopsis pulmonis (strain UAB CTIP)</name>
    <name type="common">Mycoplasma pulmonis</name>
    <dbReference type="NCBI Taxonomy" id="272635"/>
    <lineage>
        <taxon>Bacteria</taxon>
        <taxon>Bacillati</taxon>
        <taxon>Mycoplasmatota</taxon>
        <taxon>Mycoplasmoidales</taxon>
        <taxon>Metamycoplasmataceae</taxon>
        <taxon>Mycoplasmopsis</taxon>
    </lineage>
</organism>
<accession>Q98QX6</accession>
<protein>
    <submittedName>
        <fullName evidence="2">Uncharacterized protein</fullName>
    </submittedName>
</protein>
<keyword evidence="1" id="KW-0472">Membrane</keyword>
<feature type="transmembrane region" description="Helical" evidence="1">
    <location>
        <begin position="229"/>
        <end position="253"/>
    </location>
</feature>
<sequence>MFKLVGIDWNAKMFGFLESGQTINFGTLKSSQTNDPTFSIEGFIEEFASKLENTSRDNSNLIDTKERENEVSIKIYDKKITSEYLKVLLSGSNIYNSLNARLNSISNLANTDDEKRVINLRLRESIPTLNVVANYALVAGNVNVKNYVDNFVNEQSQLSQAQKIINEIDLSKQLVFRTVDVQSFLSAGTQAVDQIFKYSMLIFSLIFMVIPAFLLVTKRKTINFKTQPFLKSILTGLSVLGAVVLAVALWLILI</sequence>
<evidence type="ECO:0000256" key="1">
    <source>
        <dbReference type="SAM" id="Phobius"/>
    </source>
</evidence>
<keyword evidence="3" id="KW-1185">Reference proteome</keyword>
<dbReference type="HOGENOM" id="CLU_1093375_0_0_14"/>
<keyword evidence="1" id="KW-1133">Transmembrane helix</keyword>
<dbReference type="AlphaFoldDB" id="Q98QX6"/>
<evidence type="ECO:0000313" key="3">
    <source>
        <dbReference type="Proteomes" id="UP000000528"/>
    </source>
</evidence>
<feature type="transmembrane region" description="Helical" evidence="1">
    <location>
        <begin position="195"/>
        <end position="217"/>
    </location>
</feature>
<keyword evidence="1" id="KW-0812">Transmembrane</keyword>
<name>Q98QX6_MYCPU</name>
<gene>
    <name evidence="2" type="ordered locus">MYPU_2340</name>
</gene>
<dbReference type="STRING" id="272635.gene:17576822"/>
<reference evidence="2 3" key="1">
    <citation type="journal article" date="2001" name="Nucleic Acids Res.">
        <title>The complete genome sequence of the murine respiratory pathogen Mycoplasma pulmonis.</title>
        <authorList>
            <person name="Chambaud I."/>
            <person name="Heilig R."/>
            <person name="Ferris S."/>
            <person name="Barbe V."/>
            <person name="Samson D."/>
            <person name="Galisson F."/>
            <person name="Moszer I."/>
            <person name="Dybvig K."/>
            <person name="Wroblewski H."/>
            <person name="Viari A."/>
            <person name="Rocha E.P.C."/>
            <person name="Blanchard A."/>
        </authorList>
    </citation>
    <scope>NUCLEOTIDE SEQUENCE [LARGE SCALE GENOMIC DNA]</scope>
    <source>
        <strain evidence="2 3">UAB CTIP</strain>
    </source>
</reference>
<dbReference type="PIR" id="B90541">
    <property type="entry name" value="B90541"/>
</dbReference>
<evidence type="ECO:0000313" key="2">
    <source>
        <dbReference type="EMBL" id="CAC13407.1"/>
    </source>
</evidence>
<dbReference type="Proteomes" id="UP000000528">
    <property type="component" value="Chromosome"/>
</dbReference>
<dbReference type="KEGG" id="mpu:MYPU_2340"/>